<name>M7CSV7_9GAMM</name>
<evidence type="ECO:0000256" key="1">
    <source>
        <dbReference type="ARBA" id="ARBA00022729"/>
    </source>
</evidence>
<dbReference type="eggNOG" id="COG1638">
    <property type="taxonomic scope" value="Bacteria"/>
</dbReference>
<feature type="chain" id="PRO_5004080906" evidence="2">
    <location>
        <begin position="26"/>
        <end position="345"/>
    </location>
</feature>
<gene>
    <name evidence="3" type="ORF">MSNKSG1_10183</name>
</gene>
<dbReference type="Pfam" id="PF03480">
    <property type="entry name" value="DctP"/>
    <property type="match status" value="1"/>
</dbReference>
<reference evidence="3 4" key="1">
    <citation type="journal article" date="2013" name="Genome Announc.">
        <title>Genome Sequence of Hydrothermal Arsenic-Respiring Bacterium Marinobacter santoriniensis NKSG1T.</title>
        <authorList>
            <person name="Handley K.M."/>
            <person name="Upton M."/>
            <person name="Beatson S.A."/>
            <person name="Hery M."/>
            <person name="Lloyd J.R."/>
        </authorList>
    </citation>
    <scope>NUCLEOTIDE SEQUENCE [LARGE SCALE GENOMIC DNA]</scope>
    <source>
        <strain evidence="3 4">NKSG1</strain>
    </source>
</reference>
<evidence type="ECO:0000313" key="4">
    <source>
        <dbReference type="Proteomes" id="UP000011960"/>
    </source>
</evidence>
<evidence type="ECO:0000313" key="3">
    <source>
        <dbReference type="EMBL" id="EMP56234.1"/>
    </source>
</evidence>
<comment type="caution">
    <text evidence="3">The sequence shown here is derived from an EMBL/GenBank/DDBJ whole genome shotgun (WGS) entry which is preliminary data.</text>
</comment>
<dbReference type="CDD" id="cd13665">
    <property type="entry name" value="PBP2_TRAP_Dctp3_4"/>
    <property type="match status" value="1"/>
</dbReference>
<evidence type="ECO:0000256" key="2">
    <source>
        <dbReference type="SAM" id="SignalP"/>
    </source>
</evidence>
<keyword evidence="1 2" id="KW-0732">Signal</keyword>
<dbReference type="PATRIC" id="fig|1288826.3.peg.2008"/>
<dbReference type="NCBIfam" id="NF037995">
    <property type="entry name" value="TRAP_S1"/>
    <property type="match status" value="1"/>
</dbReference>
<protein>
    <submittedName>
        <fullName evidence="3">TRAP dicarboxylate transporter subunit DctP</fullName>
    </submittedName>
</protein>
<proteinExistence type="predicted"/>
<dbReference type="STRING" id="1288826.MSNKSG1_10183"/>
<dbReference type="OrthoDB" id="9177965at2"/>
<accession>M7CSV7</accession>
<dbReference type="InterPro" id="IPR038404">
    <property type="entry name" value="TRAP_DctP_sf"/>
</dbReference>
<dbReference type="PANTHER" id="PTHR33376">
    <property type="match status" value="1"/>
</dbReference>
<keyword evidence="4" id="KW-1185">Reference proteome</keyword>
<dbReference type="Proteomes" id="UP000011960">
    <property type="component" value="Unassembled WGS sequence"/>
</dbReference>
<dbReference type="InterPro" id="IPR018389">
    <property type="entry name" value="DctP_fam"/>
</dbReference>
<dbReference type="PANTHER" id="PTHR33376:SF15">
    <property type="entry name" value="BLL6794 PROTEIN"/>
    <property type="match status" value="1"/>
</dbReference>
<dbReference type="AlphaFoldDB" id="M7CSV7"/>
<dbReference type="EMBL" id="APAT01000015">
    <property type="protein sequence ID" value="EMP56234.1"/>
    <property type="molecule type" value="Genomic_DNA"/>
</dbReference>
<sequence>MRTTKLFTKAALLSLGLALSGSAFAVKTLHVGTWLPPTNPQNAVVWPTWAKWVEEATEGRVKVEIEHDLGHPKTMFQLVEDGVVDAGFSYHGYVPGRFQLTEIAELPGLGVGAEAGSVALWRIYNKYFMDAGEFEGLTLLGMFCHGPGYIQSIDPITSFDQIKGKKIRIGGGVQSELGKRMGVTAVSAPAPKVYEMMQQGVIDGAFLPMGEQKTLRLNEVARNVTMLPGGMYLGTFSMFISPYFLDQLEPRDRKAIMSVSGEKLSALAGRAWDGIDAEGLKAAEDAGVNLIRVKKGDPMAKNFQKLIEGMDEQWIEKVSDRDSDARQALKELRTVAREYQREHQE</sequence>
<organism evidence="3 4">
    <name type="scientific">Marinobacter santoriniensis NKSG1</name>
    <dbReference type="NCBI Taxonomy" id="1288826"/>
    <lineage>
        <taxon>Bacteria</taxon>
        <taxon>Pseudomonadati</taxon>
        <taxon>Pseudomonadota</taxon>
        <taxon>Gammaproteobacteria</taxon>
        <taxon>Pseudomonadales</taxon>
        <taxon>Marinobacteraceae</taxon>
        <taxon>Marinobacter</taxon>
    </lineage>
</organism>
<dbReference type="Gene3D" id="3.40.190.170">
    <property type="entry name" value="Bacterial extracellular solute-binding protein, family 7"/>
    <property type="match status" value="1"/>
</dbReference>
<dbReference type="RefSeq" id="WP_008939179.1">
    <property type="nucleotide sequence ID" value="NZ_APAT01000015.1"/>
</dbReference>
<feature type="signal peptide" evidence="2">
    <location>
        <begin position="1"/>
        <end position="25"/>
    </location>
</feature>
<dbReference type="GO" id="GO:0055085">
    <property type="term" value="P:transmembrane transport"/>
    <property type="evidence" value="ECO:0007669"/>
    <property type="project" value="InterPro"/>
</dbReference>